<comment type="caution">
    <text evidence="1">The sequence shown here is derived from an EMBL/GenBank/DDBJ whole genome shotgun (WGS) entry which is preliminary data.</text>
</comment>
<dbReference type="EMBL" id="WOCE01000013">
    <property type="protein sequence ID" value="KAE9600838.1"/>
    <property type="molecule type" value="Genomic_DNA"/>
</dbReference>
<evidence type="ECO:0000313" key="1">
    <source>
        <dbReference type="EMBL" id="KAE9600838.1"/>
    </source>
</evidence>
<reference evidence="2" key="1">
    <citation type="journal article" date="2020" name="Nat. Commun.">
        <title>Genome sequence of the cluster root forming white lupin.</title>
        <authorList>
            <person name="Hufnagel B."/>
            <person name="Marques A."/>
            <person name="Soriano A."/>
            <person name="Marques L."/>
            <person name="Divol F."/>
            <person name="Doumas P."/>
            <person name="Sallet E."/>
            <person name="Mancinotti D."/>
            <person name="Carrere S."/>
            <person name="Marande W."/>
            <person name="Arribat S."/>
            <person name="Keller J."/>
            <person name="Huneau C."/>
            <person name="Blein T."/>
            <person name="Aime D."/>
            <person name="Laguerre M."/>
            <person name="Taylor J."/>
            <person name="Schubert V."/>
            <person name="Nelson M."/>
            <person name="Geu-Flores F."/>
            <person name="Crespi M."/>
            <person name="Gallardo-Guerrero K."/>
            <person name="Delaux P.-M."/>
            <person name="Salse J."/>
            <person name="Berges H."/>
            <person name="Guyot R."/>
            <person name="Gouzy J."/>
            <person name="Peret B."/>
        </authorList>
    </citation>
    <scope>NUCLEOTIDE SEQUENCE [LARGE SCALE GENOMIC DNA]</scope>
    <source>
        <strain evidence="2">cv. Amiga</strain>
    </source>
</reference>
<accession>A0A6A4PH22</accession>
<sequence length="68" mass="7439">MAQQEEGWPLGLRLLNARIGFLRNGDFSNGSVSFSTFFTGSTTLSTDSSSDLHTQVDVTIRLLGYVLI</sequence>
<dbReference type="AlphaFoldDB" id="A0A6A4PH22"/>
<protein>
    <submittedName>
        <fullName evidence="1">Uncharacterized protein</fullName>
    </submittedName>
</protein>
<dbReference type="Proteomes" id="UP000447434">
    <property type="component" value="Chromosome 13"/>
</dbReference>
<proteinExistence type="predicted"/>
<organism evidence="1 2">
    <name type="scientific">Lupinus albus</name>
    <name type="common">White lupine</name>
    <name type="synonym">Lupinus termis</name>
    <dbReference type="NCBI Taxonomy" id="3870"/>
    <lineage>
        <taxon>Eukaryota</taxon>
        <taxon>Viridiplantae</taxon>
        <taxon>Streptophyta</taxon>
        <taxon>Embryophyta</taxon>
        <taxon>Tracheophyta</taxon>
        <taxon>Spermatophyta</taxon>
        <taxon>Magnoliopsida</taxon>
        <taxon>eudicotyledons</taxon>
        <taxon>Gunneridae</taxon>
        <taxon>Pentapetalae</taxon>
        <taxon>rosids</taxon>
        <taxon>fabids</taxon>
        <taxon>Fabales</taxon>
        <taxon>Fabaceae</taxon>
        <taxon>Papilionoideae</taxon>
        <taxon>50 kb inversion clade</taxon>
        <taxon>genistoids sensu lato</taxon>
        <taxon>core genistoids</taxon>
        <taxon>Genisteae</taxon>
        <taxon>Lupinus</taxon>
    </lineage>
</organism>
<evidence type="ECO:0000313" key="2">
    <source>
        <dbReference type="Proteomes" id="UP000447434"/>
    </source>
</evidence>
<gene>
    <name evidence="1" type="ORF">Lalb_Chr13g0291191</name>
</gene>
<keyword evidence="2" id="KW-1185">Reference proteome</keyword>
<name>A0A6A4PH22_LUPAL</name>